<sequence>MSRCLNSTIKEAMELSLSSRPYSAILRFIVFLSVFISHYFLAHFVEFDALFVYILENVPSLLTTRFSVEQAGWDIDLDPDKIQLADRLCL</sequence>
<name>A0A8J8NNJ9_HALGN</name>
<evidence type="ECO:0000313" key="3">
    <source>
        <dbReference type="Proteomes" id="UP000785679"/>
    </source>
</evidence>
<dbReference type="Proteomes" id="UP000785679">
    <property type="component" value="Unassembled WGS sequence"/>
</dbReference>
<keyword evidence="1" id="KW-1133">Transmembrane helix</keyword>
<keyword evidence="1" id="KW-0472">Membrane</keyword>
<evidence type="ECO:0000313" key="2">
    <source>
        <dbReference type="EMBL" id="TNV77514.1"/>
    </source>
</evidence>
<dbReference type="AlphaFoldDB" id="A0A8J8NNJ9"/>
<keyword evidence="3" id="KW-1185">Reference proteome</keyword>
<gene>
    <name evidence="2" type="ORF">FGO68_gene6348</name>
</gene>
<feature type="transmembrane region" description="Helical" evidence="1">
    <location>
        <begin position="21"/>
        <end position="41"/>
    </location>
</feature>
<protein>
    <submittedName>
        <fullName evidence="2">Uncharacterized protein</fullName>
    </submittedName>
</protein>
<evidence type="ECO:0000256" key="1">
    <source>
        <dbReference type="SAM" id="Phobius"/>
    </source>
</evidence>
<organism evidence="2 3">
    <name type="scientific">Halteria grandinella</name>
    <dbReference type="NCBI Taxonomy" id="5974"/>
    <lineage>
        <taxon>Eukaryota</taxon>
        <taxon>Sar</taxon>
        <taxon>Alveolata</taxon>
        <taxon>Ciliophora</taxon>
        <taxon>Intramacronucleata</taxon>
        <taxon>Spirotrichea</taxon>
        <taxon>Stichotrichia</taxon>
        <taxon>Sporadotrichida</taxon>
        <taxon>Halteriidae</taxon>
        <taxon>Halteria</taxon>
    </lineage>
</organism>
<comment type="caution">
    <text evidence="2">The sequence shown here is derived from an EMBL/GenBank/DDBJ whole genome shotgun (WGS) entry which is preliminary data.</text>
</comment>
<proteinExistence type="predicted"/>
<dbReference type="EMBL" id="RRYP01011783">
    <property type="protein sequence ID" value="TNV77514.1"/>
    <property type="molecule type" value="Genomic_DNA"/>
</dbReference>
<reference evidence="2" key="1">
    <citation type="submission" date="2019-06" db="EMBL/GenBank/DDBJ databases">
        <authorList>
            <person name="Zheng W."/>
        </authorList>
    </citation>
    <scope>NUCLEOTIDE SEQUENCE</scope>
    <source>
        <strain evidence="2">QDHG01</strain>
    </source>
</reference>
<keyword evidence="1" id="KW-0812">Transmembrane</keyword>
<accession>A0A8J8NNJ9</accession>